<dbReference type="Proteomes" id="UP000749559">
    <property type="component" value="Unassembled WGS sequence"/>
</dbReference>
<name>A0A8S4Q062_OWEFU</name>
<evidence type="ECO:0000313" key="2">
    <source>
        <dbReference type="Proteomes" id="UP000749559"/>
    </source>
</evidence>
<dbReference type="EMBL" id="CAIIXF020000011">
    <property type="protein sequence ID" value="CAH1799574.1"/>
    <property type="molecule type" value="Genomic_DNA"/>
</dbReference>
<keyword evidence="2" id="KW-1185">Reference proteome</keyword>
<dbReference type="AlphaFoldDB" id="A0A8S4Q062"/>
<organism evidence="1 2">
    <name type="scientific">Owenia fusiformis</name>
    <name type="common">Polychaete worm</name>
    <dbReference type="NCBI Taxonomy" id="6347"/>
    <lineage>
        <taxon>Eukaryota</taxon>
        <taxon>Metazoa</taxon>
        <taxon>Spiralia</taxon>
        <taxon>Lophotrochozoa</taxon>
        <taxon>Annelida</taxon>
        <taxon>Polychaeta</taxon>
        <taxon>Sedentaria</taxon>
        <taxon>Canalipalpata</taxon>
        <taxon>Sabellida</taxon>
        <taxon>Oweniida</taxon>
        <taxon>Oweniidae</taxon>
        <taxon>Owenia</taxon>
    </lineage>
</organism>
<proteinExistence type="predicted"/>
<protein>
    <submittedName>
        <fullName evidence="1">Uncharacterized protein</fullName>
    </submittedName>
</protein>
<comment type="caution">
    <text evidence="1">The sequence shown here is derived from an EMBL/GenBank/DDBJ whole genome shotgun (WGS) entry which is preliminary data.</text>
</comment>
<reference evidence="1" key="1">
    <citation type="submission" date="2022-03" db="EMBL/GenBank/DDBJ databases">
        <authorList>
            <person name="Martin C."/>
        </authorList>
    </citation>
    <scope>NUCLEOTIDE SEQUENCE</scope>
</reference>
<sequence length="114" mass="12914">MLQIVHKSLPKGNLNGIIVCLWGWWTSSHLIIQCCFMWGEQVSTPNTHIVQTCTYYNVLWHSDQVHLHISDLSESSFQLAIASLDNHSGRALVMVVPYLLVSQVTSVSKWGHKL</sequence>
<evidence type="ECO:0000313" key="1">
    <source>
        <dbReference type="EMBL" id="CAH1799574.1"/>
    </source>
</evidence>
<accession>A0A8S4Q062</accession>
<gene>
    <name evidence="1" type="ORF">OFUS_LOCUS23570</name>
</gene>